<dbReference type="PANTHER" id="PTHR39206:SF1">
    <property type="entry name" value="SLL8004 PROTEIN"/>
    <property type="match status" value="1"/>
</dbReference>
<evidence type="ECO:0000259" key="3">
    <source>
        <dbReference type="Pfam" id="PF06414"/>
    </source>
</evidence>
<keyword evidence="1" id="KW-0547">Nucleotide-binding</keyword>
<dbReference type="PANTHER" id="PTHR39206">
    <property type="entry name" value="SLL8004 PROTEIN"/>
    <property type="match status" value="1"/>
</dbReference>
<dbReference type="InterPro" id="IPR010488">
    <property type="entry name" value="Zeta_toxin_domain"/>
</dbReference>
<evidence type="ECO:0000313" key="4">
    <source>
        <dbReference type="EMBL" id="OIR02183.1"/>
    </source>
</evidence>
<sequence length="200" mass="22397">MLVIAGHNGAGKSTCYRVHYSDLLRPHIQEHIDPDAIEGEIRAAYEGQTHNLTIKDFSILAQKESNQLRLQYFENKIPFSFETVLSDEIGDKVGFMKKAVDSGYFVALIAVGLSSPCKSRCRVDLRVERGGHDVPTSKIFERYPRVIDNFRNAVGVVSLAIVVDNSDENQDDENGCYRPLSLHVGGKIVGTADYIPAWWR</sequence>
<dbReference type="SUPFAM" id="SSF52540">
    <property type="entry name" value="P-loop containing nucleoside triphosphate hydrolases"/>
    <property type="match status" value="1"/>
</dbReference>
<evidence type="ECO:0000256" key="2">
    <source>
        <dbReference type="ARBA" id="ARBA00022840"/>
    </source>
</evidence>
<dbReference type="Gene3D" id="3.40.50.300">
    <property type="entry name" value="P-loop containing nucleotide triphosphate hydrolases"/>
    <property type="match status" value="1"/>
</dbReference>
<comment type="caution">
    <text evidence="4">The sequence shown here is derived from an EMBL/GenBank/DDBJ whole genome shotgun (WGS) entry which is preliminary data.</text>
</comment>
<feature type="domain" description="Zeta toxin" evidence="3">
    <location>
        <begin position="1"/>
        <end position="169"/>
    </location>
</feature>
<name>A0A1J5S1T6_9ZZZZ</name>
<organism evidence="4">
    <name type="scientific">mine drainage metagenome</name>
    <dbReference type="NCBI Taxonomy" id="410659"/>
    <lineage>
        <taxon>unclassified sequences</taxon>
        <taxon>metagenomes</taxon>
        <taxon>ecological metagenomes</taxon>
    </lineage>
</organism>
<dbReference type="InterPro" id="IPR027417">
    <property type="entry name" value="P-loop_NTPase"/>
</dbReference>
<proteinExistence type="predicted"/>
<accession>A0A1J5S1T6</accession>
<evidence type="ECO:0000256" key="1">
    <source>
        <dbReference type="ARBA" id="ARBA00022741"/>
    </source>
</evidence>
<keyword evidence="2" id="KW-0067">ATP-binding</keyword>
<dbReference type="AlphaFoldDB" id="A0A1J5S1T6"/>
<dbReference type="EMBL" id="MLJW01000077">
    <property type="protein sequence ID" value="OIR02183.1"/>
    <property type="molecule type" value="Genomic_DNA"/>
</dbReference>
<dbReference type="GO" id="GO:0005524">
    <property type="term" value="F:ATP binding"/>
    <property type="evidence" value="ECO:0007669"/>
    <property type="project" value="UniProtKB-KW"/>
</dbReference>
<gene>
    <name evidence="4" type="ORF">GALL_158030</name>
</gene>
<protein>
    <submittedName>
        <fullName evidence="4">Zeta toxin</fullName>
    </submittedName>
</protein>
<dbReference type="GO" id="GO:0016301">
    <property type="term" value="F:kinase activity"/>
    <property type="evidence" value="ECO:0007669"/>
    <property type="project" value="InterPro"/>
</dbReference>
<dbReference type="Pfam" id="PF06414">
    <property type="entry name" value="Zeta_toxin"/>
    <property type="match status" value="1"/>
</dbReference>
<reference evidence="4" key="1">
    <citation type="submission" date="2016-10" db="EMBL/GenBank/DDBJ databases">
        <title>Sequence of Gallionella enrichment culture.</title>
        <authorList>
            <person name="Poehlein A."/>
            <person name="Muehling M."/>
            <person name="Daniel R."/>
        </authorList>
    </citation>
    <scope>NUCLEOTIDE SEQUENCE</scope>
</reference>